<gene>
    <name evidence="2" type="ORF">Rhe02_94680</name>
</gene>
<reference evidence="2" key="1">
    <citation type="submission" date="2021-01" db="EMBL/GenBank/DDBJ databases">
        <title>Whole genome shotgun sequence of Rhizocola hellebori NBRC 109834.</title>
        <authorList>
            <person name="Komaki H."/>
            <person name="Tamura T."/>
        </authorList>
    </citation>
    <scope>NUCLEOTIDE SEQUENCE</scope>
    <source>
        <strain evidence="2">NBRC 109834</strain>
    </source>
</reference>
<keyword evidence="3" id="KW-1185">Reference proteome</keyword>
<comment type="caution">
    <text evidence="2">The sequence shown here is derived from an EMBL/GenBank/DDBJ whole genome shotgun (WGS) entry which is preliminary data.</text>
</comment>
<dbReference type="PANTHER" id="PTHR36832:SF2">
    <property type="entry name" value="INTEGRAL MEMBRANE PROTEIN"/>
    <property type="match status" value="1"/>
</dbReference>
<sequence length="262" mass="27970">MRPYYALLRMSVRRLMSYRLSTVLGWIGGGAYLVASLAVWSALLAQGPIAGYDWETMKAYLLIGWATGAIGSASGDWRMADRILWGEVATDLTKPIDYQGARFAEHAGGLVVELAAIGVAVTAVAAFAGGVPLPASPAQAGLFLLSFLMVVPLKFVITYLICMLCFWTHNFMGISWAKQAVVTLFSGALVPLAMLPSWLAATAAVLPFASITATPAALYLGQVTGTQAWQLIAIQAGWVAGLWYAARFIWRGALRALTIHGG</sequence>
<feature type="transmembrane region" description="Helical" evidence="1">
    <location>
        <begin position="110"/>
        <end position="131"/>
    </location>
</feature>
<dbReference type="Proteomes" id="UP000612899">
    <property type="component" value="Unassembled WGS sequence"/>
</dbReference>
<dbReference type="RefSeq" id="WP_203915122.1">
    <property type="nucleotide sequence ID" value="NZ_BONY01000132.1"/>
</dbReference>
<keyword evidence="1" id="KW-0472">Membrane</keyword>
<feature type="transmembrane region" description="Helical" evidence="1">
    <location>
        <begin position="228"/>
        <end position="246"/>
    </location>
</feature>
<feature type="transmembrane region" description="Helical" evidence="1">
    <location>
        <begin position="180"/>
        <end position="208"/>
    </location>
</feature>
<dbReference type="Pfam" id="PF06182">
    <property type="entry name" value="ABC2_membrane_6"/>
    <property type="match status" value="1"/>
</dbReference>
<keyword evidence="1" id="KW-1133">Transmembrane helix</keyword>
<name>A0A8J3QIR8_9ACTN</name>
<feature type="transmembrane region" description="Helical" evidence="1">
    <location>
        <begin position="20"/>
        <end position="45"/>
    </location>
</feature>
<feature type="transmembrane region" description="Helical" evidence="1">
    <location>
        <begin position="143"/>
        <end position="168"/>
    </location>
</feature>
<evidence type="ECO:0000313" key="2">
    <source>
        <dbReference type="EMBL" id="GIH11401.1"/>
    </source>
</evidence>
<evidence type="ECO:0000256" key="1">
    <source>
        <dbReference type="SAM" id="Phobius"/>
    </source>
</evidence>
<dbReference type="AlphaFoldDB" id="A0A8J3QIR8"/>
<dbReference type="EMBL" id="BONY01000132">
    <property type="protein sequence ID" value="GIH11401.1"/>
    <property type="molecule type" value="Genomic_DNA"/>
</dbReference>
<evidence type="ECO:0000313" key="3">
    <source>
        <dbReference type="Proteomes" id="UP000612899"/>
    </source>
</evidence>
<proteinExistence type="predicted"/>
<dbReference type="InterPro" id="IPR010390">
    <property type="entry name" value="ABC-2_transporter-like"/>
</dbReference>
<organism evidence="2 3">
    <name type="scientific">Rhizocola hellebori</name>
    <dbReference type="NCBI Taxonomy" id="1392758"/>
    <lineage>
        <taxon>Bacteria</taxon>
        <taxon>Bacillati</taxon>
        <taxon>Actinomycetota</taxon>
        <taxon>Actinomycetes</taxon>
        <taxon>Micromonosporales</taxon>
        <taxon>Micromonosporaceae</taxon>
        <taxon>Rhizocola</taxon>
    </lineage>
</organism>
<protein>
    <submittedName>
        <fullName evidence="2">ABC transporter permease</fullName>
    </submittedName>
</protein>
<feature type="transmembrane region" description="Helical" evidence="1">
    <location>
        <begin position="57"/>
        <end position="75"/>
    </location>
</feature>
<keyword evidence="1" id="KW-0812">Transmembrane</keyword>
<dbReference type="PANTHER" id="PTHR36832">
    <property type="entry name" value="SLR1174 PROTEIN-RELATED"/>
    <property type="match status" value="1"/>
</dbReference>
<accession>A0A8J3QIR8</accession>